<dbReference type="GO" id="GO:0004420">
    <property type="term" value="F:hydroxymethylglutaryl-CoA reductase (NADPH) activity"/>
    <property type="evidence" value="ECO:0007669"/>
    <property type="project" value="UniProtKB-EC"/>
</dbReference>
<evidence type="ECO:0000256" key="10">
    <source>
        <dbReference type="ARBA" id="ARBA00023011"/>
    </source>
</evidence>
<dbReference type="OrthoDB" id="310654at2759"/>
<dbReference type="InterPro" id="IPR023074">
    <property type="entry name" value="HMG_CoA_Rdtase_cat_sf"/>
</dbReference>
<keyword evidence="4 17" id="KW-0812">Transmembrane</keyword>
<keyword evidence="3" id="KW-0444">Lipid biosynthesis</keyword>
<evidence type="ECO:0000256" key="11">
    <source>
        <dbReference type="ARBA" id="ARBA00023098"/>
    </source>
</evidence>
<dbReference type="InterPro" id="IPR023076">
    <property type="entry name" value="HMG_CoA_Rdtase_CS"/>
</dbReference>
<dbReference type="InterPro" id="IPR002202">
    <property type="entry name" value="HMG_CoA_Rdtase"/>
</dbReference>
<evidence type="ECO:0000256" key="12">
    <source>
        <dbReference type="ARBA" id="ARBA00023136"/>
    </source>
</evidence>
<dbReference type="EMBL" id="BOPL01000001">
    <property type="protein sequence ID" value="GIJ99193.1"/>
    <property type="molecule type" value="Genomic_DNA"/>
</dbReference>
<name>A0A9P3BMY8_ASPVI</name>
<keyword evidence="21" id="KW-1185">Reference proteome</keyword>
<evidence type="ECO:0000256" key="18">
    <source>
        <dbReference type="SAM" id="MobiDB-lite"/>
    </source>
</evidence>
<comment type="caution">
    <text evidence="20">The sequence shown here is derived from an EMBL/GenBank/DDBJ whole genome shotgun (WGS) entry which is preliminary data.</text>
</comment>
<dbReference type="InterPro" id="IPR009029">
    <property type="entry name" value="HMG_CoA_Rdtase_sub-bd_dom_sf"/>
</dbReference>
<dbReference type="EC" id="1.1.1.34" evidence="17"/>
<keyword evidence="8 17" id="KW-1133">Transmembrane helix</keyword>
<reference evidence="20 21" key="1">
    <citation type="submission" date="2021-02" db="EMBL/GenBank/DDBJ databases">
        <title>Pan-genome distribution and transcriptional activeness of fungal secondary metabolism genes in Aspergillus section Fumigati.</title>
        <authorList>
            <person name="Takahashi H."/>
            <person name="Umemura M."/>
            <person name="Ninomiya A."/>
            <person name="Kusuya Y."/>
            <person name="Urayama S."/>
            <person name="Shimizu M."/>
            <person name="Watanabe A."/>
            <person name="Kamei K."/>
            <person name="Yaguchi T."/>
            <person name="Hagiwara D."/>
        </authorList>
    </citation>
    <scope>NUCLEOTIDE SEQUENCE [LARGE SCALE GENOMIC DNA]</scope>
    <source>
        <strain evidence="20 21">IFM 47045</strain>
    </source>
</reference>
<dbReference type="PROSITE" id="PS00318">
    <property type="entry name" value="HMG_COA_REDUCTASE_2"/>
    <property type="match status" value="1"/>
</dbReference>
<evidence type="ECO:0000256" key="9">
    <source>
        <dbReference type="ARBA" id="ARBA00023002"/>
    </source>
</evidence>
<dbReference type="Pfam" id="PF12349">
    <property type="entry name" value="Sterol-sensing"/>
    <property type="match status" value="1"/>
</dbReference>
<dbReference type="PANTHER" id="PTHR10572">
    <property type="entry name" value="3-HYDROXY-3-METHYLGLUTARYL-COENZYME A REDUCTASE"/>
    <property type="match status" value="1"/>
</dbReference>
<dbReference type="PROSITE" id="PS01192">
    <property type="entry name" value="HMG_COA_REDUCTASE_3"/>
    <property type="match status" value="1"/>
</dbReference>
<dbReference type="Gene3D" id="1.10.3270.10">
    <property type="entry name" value="HMGR, N-terminal domain"/>
    <property type="match status" value="1"/>
</dbReference>
<dbReference type="CDD" id="cd00643">
    <property type="entry name" value="HMG-CoA_reductase_classI"/>
    <property type="match status" value="1"/>
</dbReference>
<feature type="region of interest" description="Disordered" evidence="18">
    <location>
        <begin position="1104"/>
        <end position="1131"/>
    </location>
</feature>
<keyword evidence="14" id="KW-0753">Steroid metabolism</keyword>
<dbReference type="InterPro" id="IPR023282">
    <property type="entry name" value="HMG_CoA_Rdtase_N"/>
</dbReference>
<evidence type="ECO:0000313" key="20">
    <source>
        <dbReference type="EMBL" id="GIJ99193.1"/>
    </source>
</evidence>
<evidence type="ECO:0000256" key="2">
    <source>
        <dbReference type="ARBA" id="ARBA00007661"/>
    </source>
</evidence>
<dbReference type="PANTHER" id="PTHR10572:SF24">
    <property type="entry name" value="3-HYDROXY-3-METHYLGLUTARYL-COENZYME A REDUCTASE"/>
    <property type="match status" value="1"/>
</dbReference>
<evidence type="ECO:0000259" key="19">
    <source>
        <dbReference type="PROSITE" id="PS50156"/>
    </source>
</evidence>
<evidence type="ECO:0000256" key="6">
    <source>
        <dbReference type="ARBA" id="ARBA00022857"/>
    </source>
</evidence>
<dbReference type="Pfam" id="PF13323">
    <property type="entry name" value="HPIH"/>
    <property type="match status" value="1"/>
</dbReference>
<dbReference type="GO" id="GO:0005778">
    <property type="term" value="C:peroxisomal membrane"/>
    <property type="evidence" value="ECO:0007669"/>
    <property type="project" value="TreeGrafter"/>
</dbReference>
<feature type="transmembrane region" description="Helical" evidence="17">
    <location>
        <begin position="396"/>
        <end position="418"/>
    </location>
</feature>
<keyword evidence="11" id="KW-0443">Lipid metabolism</keyword>
<feature type="transmembrane region" description="Helical" evidence="17">
    <location>
        <begin position="371"/>
        <end position="390"/>
    </location>
</feature>
<evidence type="ECO:0000256" key="14">
    <source>
        <dbReference type="ARBA" id="ARBA00023221"/>
    </source>
</evidence>
<evidence type="ECO:0000313" key="21">
    <source>
        <dbReference type="Proteomes" id="UP000710440"/>
    </source>
</evidence>
<comment type="function">
    <text evidence="16">HMG-CoA reductase; part of the first module of ergosterol biosynthesis pathway that includes the early steps of the pathway, conserved across all eukaryotes, and which results in the formation of mevalonate from acetyl-coenzyme A (acetyl-CoA). Hmg1 and hmg2 catalyze the reduction of hydroxymethylglutaryl-CoA (HMG-CoA) to mevalonate. The first module starts with the action of the cytosolic acetyl-CoA acetyltransferase erg10B that catalyzes the formation of acetoacetyl-CoA. The hydroxymethylglutaryl-CoA synthases erg13A and erg13B then condense acetyl-CoA with acetoacetyl-CoA to form HMG-CoA. The rate-limiting step of the early module is the reduction to mevalonate by the 3-hydroxy-3-methylglutaryl-coenzyme A (HMG-CoA) reductases hmg1 and hmg2. Mevalonate is also a precursor for the extracellular siderophore triacetylfusarinine C (TAFC).</text>
</comment>
<dbReference type="PRINTS" id="PR00071">
    <property type="entry name" value="HMGCOARDTASE"/>
</dbReference>
<comment type="catalytic activity">
    <reaction evidence="15">
        <text>(R)-mevalonate + 2 NADP(+) + CoA = (3S)-3-hydroxy-3-methylglutaryl-CoA + 2 NADPH + 2 H(+)</text>
        <dbReference type="Rhea" id="RHEA:15989"/>
        <dbReference type="ChEBI" id="CHEBI:15378"/>
        <dbReference type="ChEBI" id="CHEBI:36464"/>
        <dbReference type="ChEBI" id="CHEBI:43074"/>
        <dbReference type="ChEBI" id="CHEBI:57287"/>
        <dbReference type="ChEBI" id="CHEBI:57783"/>
        <dbReference type="ChEBI" id="CHEBI:58349"/>
        <dbReference type="EC" id="1.1.1.34"/>
    </reaction>
    <physiologicalReaction direction="right-to-left" evidence="15">
        <dbReference type="Rhea" id="RHEA:15991"/>
    </physiologicalReaction>
</comment>
<dbReference type="InterPro" id="IPR000731">
    <property type="entry name" value="SSD"/>
</dbReference>
<evidence type="ECO:0000256" key="16">
    <source>
        <dbReference type="ARBA" id="ARBA00053305"/>
    </source>
</evidence>
<feature type="transmembrane region" description="Helical" evidence="17">
    <location>
        <begin position="243"/>
        <end position="264"/>
    </location>
</feature>
<dbReference type="PROSITE" id="PS50065">
    <property type="entry name" value="HMG_COA_REDUCTASE_4"/>
    <property type="match status" value="1"/>
</dbReference>
<dbReference type="InterPro" id="IPR025583">
    <property type="entry name" value="HMG-CoA_N_dom"/>
</dbReference>
<sequence>MATSLITRKPRPAEAKSDAEPGWLKRQVTGVLQSISSQACQHPIHTIVVIALLASTTYVGLLEGSLFDSVRNPRNIAGQVDVDTLLQGSRNLRLGESTSWKWQVDDGLAGRDYTGVNHLALTTFIFSDSLSKSSSVAPAATELPIPSNASAHPVPYTPNLFSPFSHDSSLAFTLPFDRVPEFLKAVQEIPDPSSDEDDGEQKKWIMRAARGPAYGSGGAIKLWLTDAWGSFVDLIKHAETIDIVIMTLGYLSMHLSFVSLFFSMRRLGSNFWLAATVLFSGVFAFLFGLLVTTKLGVAINVLLLSEGLPFLVVTIGFEKPIILTRAVLTAAADNRRQGARAGQTSSSTTKSIQDSIQTAIKEQGFEIIRDYCIEIAILIAGAASGVQGGLRQFCFLAAWILFFDCVLLFTFYTTILCIKLEINRIKRHITLRKALEEDGITYRVAENVASSSDWPLAGSESSNKTSIFGRKLRSSSVRRFKILMVGGFVLVNVVNLSTIPFRNSSQVAGLPLLSRVSNVFAPVPIDPFKVAENGLDSIYVSAKSQMMETVVTVIPPIKYKLEYPSVHYAASGESRTFDIEYTDQFLDAVGGRVIESLLKSVEDPIISKWIIAALTLSIILNGYLFNAARWSIKEPEAAPAAPKVAVVEAKKEYPKIDLNPDTPKRSSEECEAFLKEKRAAYLSDEELIELSLRGKIPGYALEKTMENEDLMNRVDAFTRAVKIRRAVIARTPATSAITSSLESSKLPYMDYNYTLVHGACCENVIGYLPLPLGVAGPLNIDGQSYFIPMATTEGVLVASTSRGAKAINAGGGAVTVLTGDGMTRGPCVGFPTLARAAAAKVWIDSEEGRSILTAAFNSTSRFARLQYLKTALAGTYLYIRFKTTTGDAMGMNMISKGVEKALHVMATECGFDDMATISVSGNFCTDKKAAAINWIDGRGKSVVAEAIIPGDVVRSVLKSDVNALVELNTSKNLIGSAMAGSVGGFNAHASNIVTAVFLATGQDPAQNVESSSCITTMKNLNGNLQIAVSMPSIEVGTIGGGTILEAQSAMLDLLGVRGSHPTNPGDNARQLARIVAAAVLAGELSLCSALAAGHLVKAHMAHNRSAAPTRSSTPVSAAVSAARGLTMSSSK</sequence>
<evidence type="ECO:0000256" key="4">
    <source>
        <dbReference type="ARBA" id="ARBA00022692"/>
    </source>
</evidence>
<dbReference type="AlphaFoldDB" id="A0A9P3BMY8"/>
<organism evidence="20 21">
    <name type="scientific">Aspergillus viridinutans</name>
    <dbReference type="NCBI Taxonomy" id="75553"/>
    <lineage>
        <taxon>Eukaryota</taxon>
        <taxon>Fungi</taxon>
        <taxon>Dikarya</taxon>
        <taxon>Ascomycota</taxon>
        <taxon>Pezizomycotina</taxon>
        <taxon>Eurotiomycetes</taxon>
        <taxon>Eurotiomycetidae</taxon>
        <taxon>Eurotiales</taxon>
        <taxon>Aspergillaceae</taxon>
        <taxon>Aspergillus</taxon>
        <taxon>Aspergillus subgen. Fumigati</taxon>
    </lineage>
</organism>
<feature type="compositionally biased region" description="Low complexity" evidence="18">
    <location>
        <begin position="1109"/>
        <end position="1123"/>
    </location>
</feature>
<dbReference type="SUPFAM" id="SSF55035">
    <property type="entry name" value="NAD-binding domain of HMG-CoA reductase"/>
    <property type="match status" value="1"/>
</dbReference>
<evidence type="ECO:0000256" key="7">
    <source>
        <dbReference type="ARBA" id="ARBA00022955"/>
    </source>
</evidence>
<keyword evidence="6 17" id="KW-0521">NADP</keyword>
<evidence type="ECO:0000256" key="13">
    <source>
        <dbReference type="ARBA" id="ARBA00023166"/>
    </source>
</evidence>
<evidence type="ECO:0000256" key="17">
    <source>
        <dbReference type="RuleBase" id="RU361219"/>
    </source>
</evidence>
<dbReference type="GeneID" id="66929301"/>
<proteinExistence type="inferred from homology"/>
<dbReference type="RefSeq" id="XP_043122380.1">
    <property type="nucleotide sequence ID" value="XM_043266445.1"/>
</dbReference>
<feature type="domain" description="SSD" evidence="19">
    <location>
        <begin position="242"/>
        <end position="418"/>
    </location>
</feature>
<dbReference type="GO" id="GO:0008299">
    <property type="term" value="P:isoprenoid biosynthetic process"/>
    <property type="evidence" value="ECO:0007669"/>
    <property type="project" value="InterPro"/>
</dbReference>
<dbReference type="FunFam" id="3.30.70.420:FF:000001">
    <property type="entry name" value="3-hydroxy-3-methylglutaryl coenzyme A reductase"/>
    <property type="match status" value="1"/>
</dbReference>
<comment type="subcellular location">
    <subcellularLocation>
        <location evidence="1 17">Endoplasmic reticulum membrane</location>
        <topology evidence="1 17">Multi-pass membrane protein</topology>
    </subcellularLocation>
</comment>
<dbReference type="Proteomes" id="UP000710440">
    <property type="component" value="Unassembled WGS sequence"/>
</dbReference>
<evidence type="ECO:0000256" key="15">
    <source>
        <dbReference type="ARBA" id="ARBA00049909"/>
    </source>
</evidence>
<dbReference type="FunFam" id="3.90.770.10:FF:000001">
    <property type="entry name" value="3-hydroxy-3-methylglutaryl coenzyme A reductase"/>
    <property type="match status" value="1"/>
</dbReference>
<keyword evidence="13" id="KW-1207">Sterol metabolism</keyword>
<dbReference type="InterPro" id="IPR004554">
    <property type="entry name" value="HMG_CoA_Rdtase_eu_arc"/>
</dbReference>
<keyword evidence="12 17" id="KW-0472">Membrane</keyword>
<dbReference type="Pfam" id="PF00368">
    <property type="entry name" value="HMG-CoA_red"/>
    <property type="match status" value="1"/>
</dbReference>
<dbReference type="SUPFAM" id="SSF56542">
    <property type="entry name" value="Substrate-binding domain of HMG-CoA reductase"/>
    <property type="match status" value="1"/>
</dbReference>
<comment type="pathway">
    <text evidence="17">Metabolic intermediate biosynthesis; (R)-mevalonate biosynthesis; (R)-mevalonate from acetyl-CoA: step 3/3.</text>
</comment>
<protein>
    <recommendedName>
        <fullName evidence="17">3-hydroxy-3-methylglutaryl coenzyme A reductase</fullName>
        <shortName evidence="17">HMG-CoA reductase</shortName>
        <ecNumber evidence="17">1.1.1.34</ecNumber>
    </recommendedName>
</protein>
<evidence type="ECO:0000256" key="3">
    <source>
        <dbReference type="ARBA" id="ARBA00022516"/>
    </source>
</evidence>
<dbReference type="PROSITE" id="PS50156">
    <property type="entry name" value="SSD"/>
    <property type="match status" value="1"/>
</dbReference>
<feature type="transmembrane region" description="Helical" evidence="17">
    <location>
        <begin position="271"/>
        <end position="291"/>
    </location>
</feature>
<feature type="transmembrane region" description="Helical" evidence="17">
    <location>
        <begin position="480"/>
        <end position="501"/>
    </location>
</feature>
<dbReference type="GO" id="GO:0006696">
    <property type="term" value="P:ergosterol biosynthetic process"/>
    <property type="evidence" value="ECO:0007669"/>
    <property type="project" value="TreeGrafter"/>
</dbReference>
<dbReference type="GO" id="GO:0015936">
    <property type="term" value="P:coenzyme A metabolic process"/>
    <property type="evidence" value="ECO:0007669"/>
    <property type="project" value="InterPro"/>
</dbReference>
<dbReference type="InterPro" id="IPR009023">
    <property type="entry name" value="HMG_CoA_Rdtase_NAD(P)-bd_sf"/>
</dbReference>
<keyword evidence="10" id="KW-0756">Sterol biosynthesis</keyword>
<feature type="transmembrane region" description="Helical" evidence="17">
    <location>
        <begin position="297"/>
        <end position="317"/>
    </location>
</feature>
<dbReference type="Gene3D" id="3.90.770.10">
    <property type="entry name" value="3-hydroxy-3-methylglutaryl-coenzyme A Reductase, Chain A, domain 2"/>
    <property type="match status" value="1"/>
</dbReference>
<evidence type="ECO:0000256" key="8">
    <source>
        <dbReference type="ARBA" id="ARBA00022989"/>
    </source>
</evidence>
<keyword evidence="9 17" id="KW-0560">Oxidoreductase</keyword>
<keyword evidence="7" id="KW-0752">Steroid biosynthesis</keyword>
<comment type="similarity">
    <text evidence="2 17">Belongs to the HMG-CoA reductase family.</text>
</comment>
<dbReference type="Gene3D" id="3.30.70.420">
    <property type="entry name" value="Hydroxymethylglutaryl-CoA reductase, class I/II, NAD/NADP-binding domain"/>
    <property type="match status" value="1"/>
</dbReference>
<accession>A0A9P3BMY8</accession>
<dbReference type="NCBIfam" id="TIGR00533">
    <property type="entry name" value="HMG_CoA_R_NADP"/>
    <property type="match status" value="1"/>
</dbReference>
<dbReference type="InterPro" id="IPR053958">
    <property type="entry name" value="HMGCR/SNAP/NPC1-like_SSD"/>
</dbReference>
<dbReference type="FunFam" id="1.10.3270.10:FF:000001">
    <property type="entry name" value="3-hydroxy-3-methylglutaryl coenzyme A reductase"/>
    <property type="match status" value="1"/>
</dbReference>
<evidence type="ECO:0000256" key="5">
    <source>
        <dbReference type="ARBA" id="ARBA00022824"/>
    </source>
</evidence>
<gene>
    <name evidence="20" type="ORF">Aspvir_001319</name>
</gene>
<dbReference type="PROSITE" id="PS00066">
    <property type="entry name" value="HMG_COA_REDUCTASE_1"/>
    <property type="match status" value="1"/>
</dbReference>
<evidence type="ECO:0000256" key="1">
    <source>
        <dbReference type="ARBA" id="ARBA00004477"/>
    </source>
</evidence>
<dbReference type="GO" id="GO:0005789">
    <property type="term" value="C:endoplasmic reticulum membrane"/>
    <property type="evidence" value="ECO:0007669"/>
    <property type="project" value="UniProtKB-SubCell"/>
</dbReference>
<keyword evidence="5 17" id="KW-0256">Endoplasmic reticulum</keyword>